<dbReference type="InterPro" id="IPR036920">
    <property type="entry name" value="Ribosomal_uL16_sf"/>
</dbReference>
<dbReference type="GO" id="GO:0003735">
    <property type="term" value="F:structural constituent of ribosome"/>
    <property type="evidence" value="ECO:0007669"/>
    <property type="project" value="InterPro"/>
</dbReference>
<keyword evidence="3" id="KW-0809">Transit peptide</keyword>
<dbReference type="PRINTS" id="PR00060">
    <property type="entry name" value="RIBOSOMALL16"/>
</dbReference>
<evidence type="ECO:0000256" key="9">
    <source>
        <dbReference type="RuleBase" id="RU004413"/>
    </source>
</evidence>
<dbReference type="GO" id="GO:0019843">
    <property type="term" value="F:rRNA binding"/>
    <property type="evidence" value="ECO:0007669"/>
    <property type="project" value="InterPro"/>
</dbReference>
<organism evidence="10">
    <name type="scientific">Anopheles atroparvus</name>
    <name type="common">European mosquito</name>
    <dbReference type="NCBI Taxonomy" id="41427"/>
    <lineage>
        <taxon>Eukaryota</taxon>
        <taxon>Metazoa</taxon>
        <taxon>Ecdysozoa</taxon>
        <taxon>Arthropoda</taxon>
        <taxon>Hexapoda</taxon>
        <taxon>Insecta</taxon>
        <taxon>Pterygota</taxon>
        <taxon>Neoptera</taxon>
        <taxon>Endopterygota</taxon>
        <taxon>Diptera</taxon>
        <taxon>Nematocera</taxon>
        <taxon>Culicoidea</taxon>
        <taxon>Culicidae</taxon>
        <taxon>Anophelinae</taxon>
        <taxon>Anopheles</taxon>
    </lineage>
</organism>
<name>A0A182J1G6_ANOAO</name>
<keyword evidence="5" id="KW-0496">Mitochondrion</keyword>
<proteinExistence type="inferred from homology"/>
<dbReference type="AlphaFoldDB" id="A0A182J1G6"/>
<dbReference type="InterPro" id="IPR000114">
    <property type="entry name" value="Ribosomal_uL16_bact-type"/>
</dbReference>
<evidence type="ECO:0000256" key="1">
    <source>
        <dbReference type="ARBA" id="ARBA00004173"/>
    </source>
</evidence>
<dbReference type="SUPFAM" id="SSF54686">
    <property type="entry name" value="Ribosomal protein L16p/L10e"/>
    <property type="match status" value="1"/>
</dbReference>
<comment type="similarity">
    <text evidence="2 9">Belongs to the universal ribosomal protein uL16 family.</text>
</comment>
<dbReference type="GO" id="GO:0005743">
    <property type="term" value="C:mitochondrial inner membrane"/>
    <property type="evidence" value="ECO:0007669"/>
    <property type="project" value="UniProtKB-ARBA"/>
</dbReference>
<dbReference type="InterPro" id="IPR016180">
    <property type="entry name" value="Ribosomal_uL16_dom"/>
</dbReference>
<evidence type="ECO:0000256" key="6">
    <source>
        <dbReference type="ARBA" id="ARBA00023274"/>
    </source>
</evidence>
<dbReference type="EnsemblMetazoa" id="AATE009549-RA">
    <property type="protein sequence ID" value="AATE009549-PA.1"/>
    <property type="gene ID" value="AATE009549"/>
</dbReference>
<dbReference type="PANTHER" id="PTHR12220:SF13">
    <property type="entry name" value="LARGE RIBOSOMAL SUBUNIT PROTEIN UL16M"/>
    <property type="match status" value="1"/>
</dbReference>
<dbReference type="CDD" id="cd01433">
    <property type="entry name" value="Ribosomal_L16_L10e"/>
    <property type="match status" value="1"/>
</dbReference>
<dbReference type="VEuPathDB" id="VectorBase:AATE009549"/>
<accession>A0A182J1G6</accession>
<evidence type="ECO:0000256" key="5">
    <source>
        <dbReference type="ARBA" id="ARBA00023128"/>
    </source>
</evidence>
<evidence type="ECO:0000256" key="7">
    <source>
        <dbReference type="ARBA" id="ARBA00035302"/>
    </source>
</evidence>
<keyword evidence="4 9" id="KW-0689">Ribosomal protein</keyword>
<dbReference type="Gene3D" id="3.90.1170.10">
    <property type="entry name" value="Ribosomal protein L10e/L16"/>
    <property type="match status" value="1"/>
</dbReference>
<dbReference type="GO" id="GO:0032543">
    <property type="term" value="P:mitochondrial translation"/>
    <property type="evidence" value="ECO:0007669"/>
    <property type="project" value="TreeGrafter"/>
</dbReference>
<protein>
    <recommendedName>
        <fullName evidence="7">Large ribosomal subunit protein uL16m</fullName>
    </recommendedName>
    <alternativeName>
        <fullName evidence="8">39S ribosomal protein L16, mitochondrial</fullName>
    </alternativeName>
</protein>
<evidence type="ECO:0000256" key="4">
    <source>
        <dbReference type="ARBA" id="ARBA00022980"/>
    </source>
</evidence>
<evidence type="ECO:0000256" key="2">
    <source>
        <dbReference type="ARBA" id="ARBA00008931"/>
    </source>
</evidence>
<comment type="subcellular location">
    <subcellularLocation>
        <location evidence="1">Mitochondrion</location>
    </subcellularLocation>
</comment>
<sequence length="313" mass="35990">MLATCEKLRPLLAGLLRGQYGQQIAGMKFFAPPITYDNIEMPERPKLRFMDKVPLLPSNLRAPKMQKKLKWMRGPEQVHNSLVHKQYGIIATGGGRLRWGHFEMLRLTIGRKMDTSRMFAIWRVEAPWQPITKKGQGQRMGGGKGAIDHYVTPVKSGRVVVELAGELEFLEAKKILDIVCPKLPFKAMVVSQEMLDKMKAEEERLERENLNPWNFKYIIQNNLGGCHRWLSPVDHKWFGKYLYLAIFEGQIPLITKTLQFQRGDVAAVPLGGVLPWQESRYKINDKHVLLLDEYFKTPSELNIMMMNDKSGEA</sequence>
<dbReference type="PANTHER" id="PTHR12220">
    <property type="entry name" value="50S/60S RIBOSOMAL PROTEIN L16"/>
    <property type="match status" value="1"/>
</dbReference>
<dbReference type="STRING" id="41427.A0A182J1G6"/>
<evidence type="ECO:0000313" key="10">
    <source>
        <dbReference type="EnsemblMetazoa" id="AATE009549-PA.1"/>
    </source>
</evidence>
<dbReference type="Pfam" id="PF00252">
    <property type="entry name" value="Ribosomal_L16"/>
    <property type="match status" value="1"/>
</dbReference>
<evidence type="ECO:0000256" key="8">
    <source>
        <dbReference type="ARBA" id="ARBA00035440"/>
    </source>
</evidence>
<dbReference type="GO" id="GO:0005762">
    <property type="term" value="C:mitochondrial large ribosomal subunit"/>
    <property type="evidence" value="ECO:0007669"/>
    <property type="project" value="TreeGrafter"/>
</dbReference>
<dbReference type="FunFam" id="3.90.1170.10:FF:000005">
    <property type="entry name" value="39S ribosomal protein L16, mitochondrial"/>
    <property type="match status" value="1"/>
</dbReference>
<reference evidence="10" key="1">
    <citation type="submission" date="2022-08" db="UniProtKB">
        <authorList>
            <consortium name="EnsemblMetazoa"/>
        </authorList>
    </citation>
    <scope>IDENTIFICATION</scope>
    <source>
        <strain evidence="10">EBRO</strain>
    </source>
</reference>
<keyword evidence="6 9" id="KW-0687">Ribonucleoprotein</keyword>
<evidence type="ECO:0000256" key="3">
    <source>
        <dbReference type="ARBA" id="ARBA00022946"/>
    </source>
</evidence>
<dbReference type="InterPro" id="IPR047873">
    <property type="entry name" value="Ribosomal_uL16"/>
</dbReference>